<reference evidence="2" key="1">
    <citation type="journal article" date="2019" name="Environ. Microbiol.">
        <title>Fungal ecological strategies reflected in gene transcription - a case study of two litter decomposers.</title>
        <authorList>
            <person name="Barbi F."/>
            <person name="Kohler A."/>
            <person name="Barry K."/>
            <person name="Baskaran P."/>
            <person name="Daum C."/>
            <person name="Fauchery L."/>
            <person name="Ihrmark K."/>
            <person name="Kuo A."/>
            <person name="LaButti K."/>
            <person name="Lipzen A."/>
            <person name="Morin E."/>
            <person name="Grigoriev I.V."/>
            <person name="Henrissat B."/>
            <person name="Lindahl B."/>
            <person name="Martin F."/>
        </authorList>
    </citation>
    <scope>NUCLEOTIDE SEQUENCE</scope>
    <source>
        <strain evidence="2">JB14</strain>
    </source>
</reference>
<accession>A0A6A4GBS4</accession>
<protein>
    <submittedName>
        <fullName evidence="2">Uncharacterized protein</fullName>
    </submittedName>
</protein>
<keyword evidence="3" id="KW-1185">Reference proteome</keyword>
<feature type="region of interest" description="Disordered" evidence="1">
    <location>
        <begin position="140"/>
        <end position="174"/>
    </location>
</feature>
<dbReference type="Proteomes" id="UP000799118">
    <property type="component" value="Unassembled WGS sequence"/>
</dbReference>
<organism evidence="2 3">
    <name type="scientific">Gymnopus androsaceus JB14</name>
    <dbReference type="NCBI Taxonomy" id="1447944"/>
    <lineage>
        <taxon>Eukaryota</taxon>
        <taxon>Fungi</taxon>
        <taxon>Dikarya</taxon>
        <taxon>Basidiomycota</taxon>
        <taxon>Agaricomycotina</taxon>
        <taxon>Agaricomycetes</taxon>
        <taxon>Agaricomycetidae</taxon>
        <taxon>Agaricales</taxon>
        <taxon>Marasmiineae</taxon>
        <taxon>Omphalotaceae</taxon>
        <taxon>Gymnopus</taxon>
    </lineage>
</organism>
<dbReference type="EMBL" id="ML770927">
    <property type="protein sequence ID" value="KAE9382850.1"/>
    <property type="molecule type" value="Genomic_DNA"/>
</dbReference>
<evidence type="ECO:0000313" key="2">
    <source>
        <dbReference type="EMBL" id="KAE9382850.1"/>
    </source>
</evidence>
<name>A0A6A4GBS4_9AGAR</name>
<dbReference type="AlphaFoldDB" id="A0A6A4GBS4"/>
<evidence type="ECO:0000256" key="1">
    <source>
        <dbReference type="SAM" id="MobiDB-lite"/>
    </source>
</evidence>
<sequence>MALQSEGLIKTIALVFQDLTPSPSRPGYHHSSALGPRTAVSPKARTIIQHSAQTACSQSSLLGPSAPGQYSPSMIELADISRQIAELLPSHPSASSLQDAIDALGTTFAHRLDELDARSKRQSEILERILAMVADRQGTELDLQQGTTDPQCRKRPRTLDNNDDEPTATRPRFDHSSLRVAASGSQRWSRWGFSNRRLPRSTTKPPRLPEQFASLPLSFSSECSGIIGPAYSQDGSAVFSSSLALSTATSDPDSCGPASSRSIKLRFGPREWKDNHPVFYQARVDLQLNGPTSNLYGSIVHAERDDWDSQFVILSFESVAAADQVMKAWNNVQRNSPYDSMLMEVV</sequence>
<proteinExistence type="predicted"/>
<evidence type="ECO:0000313" key="3">
    <source>
        <dbReference type="Proteomes" id="UP000799118"/>
    </source>
</evidence>
<gene>
    <name evidence="2" type="ORF">BT96DRAFT_1009966</name>
</gene>